<dbReference type="PANTHER" id="PTHR37984:SF5">
    <property type="entry name" value="PROTEIN NYNRIN-LIKE"/>
    <property type="match status" value="1"/>
</dbReference>
<reference evidence="2" key="1">
    <citation type="submission" date="2021-03" db="EMBL/GenBank/DDBJ databases">
        <title>Draft genome sequence of rust myrtle Austropuccinia psidii MF-1, a brazilian biotype.</title>
        <authorList>
            <person name="Quecine M.C."/>
            <person name="Pachon D.M.R."/>
            <person name="Bonatelli M.L."/>
            <person name="Correr F.H."/>
            <person name="Franceschini L.M."/>
            <person name="Leite T.F."/>
            <person name="Margarido G.R.A."/>
            <person name="Almeida C.A."/>
            <person name="Ferrarezi J.A."/>
            <person name="Labate C.A."/>
        </authorList>
    </citation>
    <scope>NUCLEOTIDE SEQUENCE</scope>
    <source>
        <strain evidence="2">MF-1</strain>
    </source>
</reference>
<gene>
    <name evidence="2" type="ORF">O181_084986</name>
</gene>
<dbReference type="Pfam" id="PF17921">
    <property type="entry name" value="Integrase_H2C2"/>
    <property type="match status" value="1"/>
</dbReference>
<evidence type="ECO:0000313" key="3">
    <source>
        <dbReference type="Proteomes" id="UP000765509"/>
    </source>
</evidence>
<evidence type="ECO:0000313" key="2">
    <source>
        <dbReference type="EMBL" id="MBW0545271.1"/>
    </source>
</evidence>
<feature type="domain" description="Integrase zinc-binding" evidence="1">
    <location>
        <begin position="138"/>
        <end position="193"/>
    </location>
</feature>
<dbReference type="InterPro" id="IPR036397">
    <property type="entry name" value="RNaseH_sf"/>
</dbReference>
<dbReference type="PANTHER" id="PTHR37984">
    <property type="entry name" value="PROTEIN CBG26694"/>
    <property type="match status" value="1"/>
</dbReference>
<dbReference type="Gene3D" id="3.30.420.10">
    <property type="entry name" value="Ribonuclease H-like superfamily/Ribonuclease H"/>
    <property type="match status" value="1"/>
</dbReference>
<evidence type="ECO:0000259" key="1">
    <source>
        <dbReference type="Pfam" id="PF17921"/>
    </source>
</evidence>
<dbReference type="InterPro" id="IPR050951">
    <property type="entry name" value="Retrovirus_Pol_polyprotein"/>
</dbReference>
<dbReference type="OrthoDB" id="2595244at2759"/>
<accession>A0A9Q3FXJ0</accession>
<keyword evidence="3" id="KW-1185">Reference proteome</keyword>
<name>A0A9Q3FXJ0_9BASI</name>
<sequence>MLRWQIAIKKYRVKMSIVHKAGNMHKNAGGLSRWELANTPDSPAYEPLKAELQIPIQGINITDIGTQFFEEVSKSYKQDKNFHILTSLLDKDCEDTSLVNSLDEVLKNSYSEGRFHLFDGPIYHRTKHSCVMKLCSRPLINTIFHKCHDSIYSGHLSEDRTLEKVKNCAWWQSWRKETIEYCHTCDRCQNANRSTGKKFGLMIHIHEPKSPWEVVHMDWVTALPPSGDEHYNACLVIVDRYSKTPIFLPCHKDGTAMDTSLLLWSRVISHTGLFKNIISYRDPKFASALWDSLYRFFGTNRFCAYGLEFKDSDGFTHDWCTLIPALELAYKTSVHSSTGQTPAMLEKGCNARLPADTLRKYLIEIHPTASRFKIMLYKVKHHSKKIPTLNFNDIKGPKKLKDSYLELFVVSFHETNSFQLELSGELERKHATFPVSLIKPYQPTDKELYPLRNPNPLTVPPVEQSEDRKIKKFTKERGLRGKNPRQYVVRYRNAVHEDEWLAESEIPGSDKILRRFRHQRRPQS</sequence>
<comment type="caution">
    <text evidence="2">The sequence shown here is derived from an EMBL/GenBank/DDBJ whole genome shotgun (WGS) entry which is preliminary data.</text>
</comment>
<dbReference type="GO" id="GO:0003676">
    <property type="term" value="F:nucleic acid binding"/>
    <property type="evidence" value="ECO:0007669"/>
    <property type="project" value="InterPro"/>
</dbReference>
<dbReference type="AlphaFoldDB" id="A0A9Q3FXJ0"/>
<organism evidence="2 3">
    <name type="scientific">Austropuccinia psidii MF-1</name>
    <dbReference type="NCBI Taxonomy" id="1389203"/>
    <lineage>
        <taxon>Eukaryota</taxon>
        <taxon>Fungi</taxon>
        <taxon>Dikarya</taxon>
        <taxon>Basidiomycota</taxon>
        <taxon>Pucciniomycotina</taxon>
        <taxon>Pucciniomycetes</taxon>
        <taxon>Pucciniales</taxon>
        <taxon>Sphaerophragmiaceae</taxon>
        <taxon>Austropuccinia</taxon>
    </lineage>
</organism>
<dbReference type="Proteomes" id="UP000765509">
    <property type="component" value="Unassembled WGS sequence"/>
</dbReference>
<proteinExistence type="predicted"/>
<dbReference type="SUPFAM" id="SSF53098">
    <property type="entry name" value="Ribonuclease H-like"/>
    <property type="match status" value="1"/>
</dbReference>
<protein>
    <recommendedName>
        <fullName evidence="1">Integrase zinc-binding domain-containing protein</fullName>
    </recommendedName>
</protein>
<dbReference type="InterPro" id="IPR012337">
    <property type="entry name" value="RNaseH-like_sf"/>
</dbReference>
<dbReference type="Gene3D" id="1.10.340.70">
    <property type="match status" value="1"/>
</dbReference>
<dbReference type="InterPro" id="IPR041588">
    <property type="entry name" value="Integrase_H2C2"/>
</dbReference>
<dbReference type="EMBL" id="AVOT02050173">
    <property type="protein sequence ID" value="MBW0545271.1"/>
    <property type="molecule type" value="Genomic_DNA"/>
</dbReference>